<dbReference type="InterPro" id="IPR017920">
    <property type="entry name" value="COMM"/>
</dbReference>
<dbReference type="PANTHER" id="PTHR10704">
    <property type="entry name" value="CARBOHYDRATE SULFOTRANSFERASE"/>
    <property type="match status" value="1"/>
</dbReference>
<evidence type="ECO:0000313" key="4">
    <source>
        <dbReference type="Proteomes" id="UP001159405"/>
    </source>
</evidence>
<keyword evidence="1" id="KW-1133">Transmembrane helix</keyword>
<dbReference type="PROSITE" id="PS51269">
    <property type="entry name" value="COMM"/>
    <property type="match status" value="1"/>
</dbReference>
<reference evidence="3 4" key="1">
    <citation type="submission" date="2022-05" db="EMBL/GenBank/DDBJ databases">
        <authorList>
            <consortium name="Genoscope - CEA"/>
            <person name="William W."/>
        </authorList>
    </citation>
    <scope>NUCLEOTIDE SEQUENCE [LARGE SCALE GENOMIC DNA]</scope>
</reference>
<dbReference type="Pfam" id="PF13469">
    <property type="entry name" value="Sulfotransfer_3"/>
    <property type="match status" value="1"/>
</dbReference>
<feature type="domain" description="COMM" evidence="2">
    <location>
        <begin position="131"/>
        <end position="199"/>
    </location>
</feature>
<organism evidence="3 4">
    <name type="scientific">Porites lobata</name>
    <dbReference type="NCBI Taxonomy" id="104759"/>
    <lineage>
        <taxon>Eukaryota</taxon>
        <taxon>Metazoa</taxon>
        <taxon>Cnidaria</taxon>
        <taxon>Anthozoa</taxon>
        <taxon>Hexacorallia</taxon>
        <taxon>Scleractinia</taxon>
        <taxon>Fungiina</taxon>
        <taxon>Poritidae</taxon>
        <taxon>Porites</taxon>
    </lineage>
</organism>
<feature type="transmembrane region" description="Helical" evidence="1">
    <location>
        <begin position="218"/>
        <end position="241"/>
    </location>
</feature>
<dbReference type="Proteomes" id="UP001159405">
    <property type="component" value="Unassembled WGS sequence"/>
</dbReference>
<name>A0ABN8MTW1_9CNID</name>
<keyword evidence="1" id="KW-0472">Membrane</keyword>
<dbReference type="InterPro" id="IPR051135">
    <property type="entry name" value="Gal/GlcNAc/GalNAc_ST"/>
</dbReference>
<dbReference type="Pfam" id="PF07258">
    <property type="entry name" value="COMM_domain"/>
    <property type="match status" value="1"/>
</dbReference>
<comment type="caution">
    <text evidence="3">The sequence shown here is derived from an EMBL/GenBank/DDBJ whole genome shotgun (WGS) entry which is preliminary data.</text>
</comment>
<evidence type="ECO:0000259" key="2">
    <source>
        <dbReference type="PROSITE" id="PS51269"/>
    </source>
</evidence>
<protein>
    <recommendedName>
        <fullName evidence="2">COMM domain-containing protein</fullName>
    </recommendedName>
</protein>
<sequence length="628" mass="72332">MSLVFTDVPQGFNSAVEALNSLPQDILAEMCQDAAAFLQYKLALYPLEQYQKCLQSAGISYDAKLIFNAISYIFRSAAKAKLPADKLITELKSSLCWKEATLSVIKHVWNEQARGKLLCSSDLAQTLNVGQLVDMKWKLSVGVSSSACRSLNSPYITALVTVTDPSGALLTKSFEMTIGEFKVIYPRRFVIFLPDSAQHTMSFSRRIRRWVRCLGPRAFFITSVVLFLISTYMFLSVYLAIPQIEKRVDVDNGEPKSIDQLRVDAQETESRKGSSNNSNRRQNLIIIAHGRSGSSFTGTIFNHHPSVFYLFEPYQTVERLHGRVDPFNKDYQAKSWEWIRDILQCKFVSPKHVADLQHYYRYVMRRETKDTQPSIALSSPPFCRYETSDPRWSLRDACPEPFEQKMVEEVCSTKYKMTVMKALMGRMPNTTIEQLISICDSSSEFDCKILFLVRDPRGIIPSSKAVSFYRDKERIGLSGTRKFAYENCKNTEINLRIIKSLPVRWKRRIKIFRYEDLALKPLKLLPSLLEFAGLPMDDSLSKWLYLASHRGKTASEQNAAPWRQNSAEGANRWRWKVEPYEITLIEHYCKHIMKQLGYKPLDLSYEAQRDLNVSLLEDDFEALRWLRV</sequence>
<evidence type="ECO:0000313" key="3">
    <source>
        <dbReference type="EMBL" id="CAH3035818.1"/>
    </source>
</evidence>
<gene>
    <name evidence="3" type="ORF">PLOB_00031185</name>
</gene>
<accession>A0ABN8MTW1</accession>
<dbReference type="SUPFAM" id="SSF52540">
    <property type="entry name" value="P-loop containing nucleoside triphosphate hydrolases"/>
    <property type="match status" value="1"/>
</dbReference>
<dbReference type="EMBL" id="CALNXK010000004">
    <property type="protein sequence ID" value="CAH3035818.1"/>
    <property type="molecule type" value="Genomic_DNA"/>
</dbReference>
<evidence type="ECO:0000256" key="1">
    <source>
        <dbReference type="SAM" id="Phobius"/>
    </source>
</evidence>
<dbReference type="PANTHER" id="PTHR10704:SF44">
    <property type="entry name" value="LD35051P-RELATED"/>
    <property type="match status" value="1"/>
</dbReference>
<keyword evidence="1" id="KW-0812">Transmembrane</keyword>
<dbReference type="InterPro" id="IPR027417">
    <property type="entry name" value="P-loop_NTPase"/>
</dbReference>
<keyword evidence="4" id="KW-1185">Reference proteome</keyword>
<dbReference type="Gene3D" id="3.40.50.300">
    <property type="entry name" value="P-loop containing nucleotide triphosphate hydrolases"/>
    <property type="match status" value="1"/>
</dbReference>
<proteinExistence type="predicted"/>